<dbReference type="SUPFAM" id="SSF57567">
    <property type="entry name" value="Serine protease inhibitors"/>
    <property type="match status" value="2"/>
</dbReference>
<dbReference type="PANTHER" id="PTHR46751:SF1">
    <property type="entry name" value="WAP FOUR-DISULFIDE CORE DOMAIN PROTEIN 6A"/>
    <property type="match status" value="1"/>
</dbReference>
<dbReference type="CDD" id="cd19941">
    <property type="entry name" value="TIL"/>
    <property type="match status" value="2"/>
</dbReference>
<dbReference type="SMART" id="SM00131">
    <property type="entry name" value="KU"/>
    <property type="match status" value="1"/>
</dbReference>
<evidence type="ECO:0000256" key="2">
    <source>
        <dbReference type="ARBA" id="ARBA00022900"/>
    </source>
</evidence>
<feature type="signal peptide" evidence="6">
    <location>
        <begin position="1"/>
        <end position="20"/>
    </location>
</feature>
<dbReference type="PANTHER" id="PTHR46751">
    <property type="entry name" value="EPPIN"/>
    <property type="match status" value="1"/>
</dbReference>
<dbReference type="PROSITE" id="PS00280">
    <property type="entry name" value="BPTI_KUNITZ_1"/>
    <property type="match status" value="1"/>
</dbReference>
<comment type="similarity">
    <text evidence="4">Belongs to the venom Kunitz-type family. 03 (sub-Kunitz) subfamily.</text>
</comment>
<feature type="domain" description="BPTI/Kunitz inhibitor" evidence="7">
    <location>
        <begin position="61"/>
        <end position="111"/>
    </location>
</feature>
<accession>A0A1I7SR36</accession>
<dbReference type="SMR" id="A0A1I7SR36"/>
<evidence type="ECO:0000256" key="4">
    <source>
        <dbReference type="ARBA" id="ARBA00038506"/>
    </source>
</evidence>
<evidence type="ECO:0000256" key="5">
    <source>
        <dbReference type="SAM" id="MobiDB-lite"/>
    </source>
</evidence>
<evidence type="ECO:0000313" key="10">
    <source>
        <dbReference type="Proteomes" id="UP000095284"/>
    </source>
</evidence>
<dbReference type="WBParaSite" id="BXY_1550000.1">
    <property type="protein sequence ID" value="BXY_1550000.1"/>
    <property type="gene ID" value="BXY_1550000"/>
</dbReference>
<reference evidence="9" key="2">
    <citation type="submission" date="2020-08" db="EMBL/GenBank/DDBJ databases">
        <authorList>
            <person name="Kikuchi T."/>
        </authorList>
    </citation>
    <scope>NUCLEOTIDE SEQUENCE</scope>
    <source>
        <strain evidence="8">Ka4C1</strain>
    </source>
</reference>
<feature type="compositionally biased region" description="Low complexity" evidence="5">
    <location>
        <begin position="259"/>
        <end position="274"/>
    </location>
</feature>
<proteinExistence type="inferred from homology"/>
<dbReference type="Proteomes" id="UP000659654">
    <property type="component" value="Unassembled WGS sequence"/>
</dbReference>
<dbReference type="SUPFAM" id="SSF57362">
    <property type="entry name" value="BPTI-like"/>
    <property type="match status" value="1"/>
</dbReference>
<dbReference type="CDD" id="cd00109">
    <property type="entry name" value="Kunitz-type"/>
    <property type="match status" value="1"/>
</dbReference>
<dbReference type="AlphaFoldDB" id="A0A1I7SR36"/>
<keyword evidence="6" id="KW-0732">Signal</keyword>
<dbReference type="Pfam" id="PF00014">
    <property type="entry name" value="Kunitz_BPTI"/>
    <property type="match status" value="1"/>
</dbReference>
<protein>
    <submittedName>
        <fullName evidence="8">(pine wood nematode) hypothetical protein</fullName>
    </submittedName>
    <submittedName>
        <fullName evidence="12">BPTI/Kunitz inhibitor domain-containing protein</fullName>
    </submittedName>
</protein>
<gene>
    <name evidence="8" type="ORF">BXYJ_LOCUS7535</name>
</gene>
<reference evidence="12" key="1">
    <citation type="submission" date="2016-11" db="UniProtKB">
        <authorList>
            <consortium name="WormBaseParasite"/>
        </authorList>
    </citation>
    <scope>IDENTIFICATION</scope>
</reference>
<evidence type="ECO:0000313" key="8">
    <source>
        <dbReference type="EMBL" id="CAD5222567.1"/>
    </source>
</evidence>
<evidence type="ECO:0000256" key="3">
    <source>
        <dbReference type="ARBA" id="ARBA00023157"/>
    </source>
</evidence>
<dbReference type="InterPro" id="IPR036084">
    <property type="entry name" value="Ser_inhib-like_sf"/>
</dbReference>
<dbReference type="InterPro" id="IPR036880">
    <property type="entry name" value="Kunitz_BPTI_sf"/>
</dbReference>
<dbReference type="Gene3D" id="2.10.25.10">
    <property type="entry name" value="Laminin"/>
    <property type="match status" value="2"/>
</dbReference>
<feature type="compositionally biased region" description="Low complexity" evidence="5">
    <location>
        <begin position="225"/>
        <end position="241"/>
    </location>
</feature>
<dbReference type="InterPro" id="IPR051388">
    <property type="entry name" value="Serpin_venom_toxin"/>
</dbReference>
<keyword evidence="11" id="KW-1185">Reference proteome</keyword>
<dbReference type="PROSITE" id="PS50279">
    <property type="entry name" value="BPTI_KUNITZ_2"/>
    <property type="match status" value="1"/>
</dbReference>
<dbReference type="Proteomes" id="UP000095284">
    <property type="component" value="Unplaced"/>
</dbReference>
<evidence type="ECO:0000256" key="6">
    <source>
        <dbReference type="SAM" id="SignalP"/>
    </source>
</evidence>
<dbReference type="OrthoDB" id="5832125at2759"/>
<keyword evidence="1" id="KW-0646">Protease inhibitor</keyword>
<dbReference type="EMBL" id="CAJFCV020000003">
    <property type="protein sequence ID" value="CAG9110779.1"/>
    <property type="molecule type" value="Genomic_DNA"/>
</dbReference>
<keyword evidence="3" id="KW-1015">Disulfide bond</keyword>
<evidence type="ECO:0000259" key="7">
    <source>
        <dbReference type="PROSITE" id="PS50279"/>
    </source>
</evidence>
<evidence type="ECO:0000256" key="1">
    <source>
        <dbReference type="ARBA" id="ARBA00022690"/>
    </source>
</evidence>
<dbReference type="Gene3D" id="4.10.410.10">
    <property type="entry name" value="Pancreatic trypsin inhibitor Kunitz domain"/>
    <property type="match status" value="1"/>
</dbReference>
<dbReference type="Proteomes" id="UP000582659">
    <property type="component" value="Unassembled WGS sequence"/>
</dbReference>
<name>A0A1I7SR36_BURXY</name>
<keyword evidence="2" id="KW-0722">Serine protease inhibitor</keyword>
<dbReference type="EMBL" id="CAJFDI010000003">
    <property type="protein sequence ID" value="CAD5222567.1"/>
    <property type="molecule type" value="Genomic_DNA"/>
</dbReference>
<organism evidence="10 12">
    <name type="scientific">Bursaphelenchus xylophilus</name>
    <name type="common">Pinewood nematode worm</name>
    <name type="synonym">Aphelenchoides xylophilus</name>
    <dbReference type="NCBI Taxonomy" id="6326"/>
    <lineage>
        <taxon>Eukaryota</taxon>
        <taxon>Metazoa</taxon>
        <taxon>Ecdysozoa</taxon>
        <taxon>Nematoda</taxon>
        <taxon>Chromadorea</taxon>
        <taxon>Rhabditida</taxon>
        <taxon>Tylenchina</taxon>
        <taxon>Tylenchomorpha</taxon>
        <taxon>Aphelenchoidea</taxon>
        <taxon>Aphelenchoididae</taxon>
        <taxon>Bursaphelenchus</taxon>
    </lineage>
</organism>
<dbReference type="InterPro" id="IPR002223">
    <property type="entry name" value="Kunitz_BPTI"/>
</dbReference>
<evidence type="ECO:0000313" key="9">
    <source>
        <dbReference type="EMBL" id="CAG9110779.1"/>
    </source>
</evidence>
<feature type="region of interest" description="Disordered" evidence="5">
    <location>
        <begin position="219"/>
        <end position="241"/>
    </location>
</feature>
<dbReference type="eggNOG" id="KOG3540">
    <property type="taxonomic scope" value="Eukaryota"/>
</dbReference>
<evidence type="ECO:0000313" key="11">
    <source>
        <dbReference type="Proteomes" id="UP000659654"/>
    </source>
</evidence>
<feature type="chain" id="PRO_5035360183" evidence="6">
    <location>
        <begin position="21"/>
        <end position="418"/>
    </location>
</feature>
<sequence>MFRWPLLLLTFVSIRTLVSACTDEIQPSNEIAGCTWEKNTTKDGCVAYKLDCQDPAIDEGCLLDPQPGPCSAKTTKYYYDTRSGKCSPFIYGGCSGNENNFDSLGDCQDICINGKPRKRSDSLNLSSKSGDLNCTGKNEEAIVCGACDQYCDSSKSKVCSLMCGATECGCRTGYLRNADNECVTQSECTSSGRSRSRARTETTASPTVGVSLSTLIAQEIRRSQPTTSRRPPRTRPTTVPTTTLLTTLPTTTTLLTTLPTTTTTSTTSTTTTLRPSPPTLPSTSTAQYESTISFRNPCDSINCPSYATCTDSVCVPNAGSNCHKLRLAVPPAGCRYNYTTDKKGCETPSLVCDDLQCGENEEVKPCGACDPTCGAPVCITSSECGAKQCGCLRGFVRNANNQCVQLKTCPAKKKKSKQ</sequence>
<dbReference type="PRINTS" id="PR00759">
    <property type="entry name" value="BASICPTASE"/>
</dbReference>
<dbReference type="InterPro" id="IPR020901">
    <property type="entry name" value="Prtase_inh_Kunz-CS"/>
</dbReference>
<dbReference type="FunFam" id="4.10.410.10:FF:000020">
    <property type="entry name" value="Collagen, type VI, alpha 3"/>
    <property type="match status" value="1"/>
</dbReference>
<dbReference type="GO" id="GO:0004867">
    <property type="term" value="F:serine-type endopeptidase inhibitor activity"/>
    <property type="evidence" value="ECO:0007669"/>
    <property type="project" value="UniProtKB-KW"/>
</dbReference>
<evidence type="ECO:0000313" key="12">
    <source>
        <dbReference type="WBParaSite" id="BXY_1550000.1"/>
    </source>
</evidence>
<feature type="region of interest" description="Disordered" evidence="5">
    <location>
        <begin position="259"/>
        <end position="284"/>
    </location>
</feature>